<dbReference type="EMBL" id="CAUYUJ010018571">
    <property type="protein sequence ID" value="CAK0884650.1"/>
    <property type="molecule type" value="Genomic_DNA"/>
</dbReference>
<sequence length="694" mass="77668">MRRRSLSSWSPRSIASSLCAALSAAATRTLDGDILNGVNKESVLARIEKKLDTYRNNPAERRALEDRLQKHLAERVRYVPAALETRDQREQRQQLQAARAKQKRGTAVLRRAELDQVADARIAREEERLREKGARLLRRRELAQQDSGMKEEWLKAIIAISVATRIGARISHDRGWREHLREREAACFKIHCWMFRASTRRRKRILYQNIVRLRVGVLVACRTLQLTEACMAQPTLLWFLQSHTGHKVKPHLLGSIKDFIFKVKKLQRTWRRIQLQRIGIARVEALLPHFLAEPLAEQVLARLRGRPAPAAPPAHAEGESPADRSQQQQPSLAGRVDKRTGSVPSVGHRLEAPHDEARRPRSAAAPSGKLRRIGQEVATASASGNSTGGSAKSSKSRNSNAEIKPVSPKARRNSPGEFNNVPSKHRRRKQPSHGQPALQRGGPASPAGEAREEAPPQSTPPARDCAAQGDAPTFVQAFRGKELLPLVVRREALYRHVREMQQTYHDRITDWSSRMADVDMQLALVKITSNSSLSILEQIKEQHRRPQVVEVHRMKDLYEETYVAFLQGEFKEVIHRHISLMKIFFRGWKRVAHNVKIGQVGNKASGETGGVLRRAQLGDQMRHLDADDAAASASTARPRSSEPAAAHHRFTSLRLPRRATAAATSSRQAAAAHHRASLSTISSTASSSASQDED</sequence>
<feature type="compositionally biased region" description="Basic and acidic residues" evidence="1">
    <location>
        <begin position="348"/>
        <end position="359"/>
    </location>
</feature>
<feature type="compositionally biased region" description="Basic residues" evidence="1">
    <location>
        <begin position="646"/>
        <end position="657"/>
    </location>
</feature>
<dbReference type="Proteomes" id="UP001189429">
    <property type="component" value="Unassembled WGS sequence"/>
</dbReference>
<gene>
    <name evidence="2" type="ORF">PCOR1329_LOCUS66498</name>
</gene>
<feature type="compositionally biased region" description="Low complexity" evidence="1">
    <location>
        <begin position="378"/>
        <end position="401"/>
    </location>
</feature>
<feature type="region of interest" description="Disordered" evidence="1">
    <location>
        <begin position="307"/>
        <end position="468"/>
    </location>
</feature>
<comment type="caution">
    <text evidence="2">The sequence shown here is derived from an EMBL/GenBank/DDBJ whole genome shotgun (WGS) entry which is preliminary data.</text>
</comment>
<feature type="compositionally biased region" description="Low complexity" evidence="1">
    <location>
        <begin position="629"/>
        <end position="644"/>
    </location>
</feature>
<evidence type="ECO:0000313" key="2">
    <source>
        <dbReference type="EMBL" id="CAK0884650.1"/>
    </source>
</evidence>
<feature type="compositionally biased region" description="Low complexity" evidence="1">
    <location>
        <begin position="658"/>
        <end position="694"/>
    </location>
</feature>
<evidence type="ECO:0000256" key="1">
    <source>
        <dbReference type="SAM" id="MobiDB-lite"/>
    </source>
</evidence>
<proteinExistence type="predicted"/>
<protein>
    <submittedName>
        <fullName evidence="2">Uncharacterized protein</fullName>
    </submittedName>
</protein>
<name>A0ABN9WE54_9DINO</name>
<keyword evidence="3" id="KW-1185">Reference proteome</keyword>
<feature type="region of interest" description="Disordered" evidence="1">
    <location>
        <begin position="626"/>
        <end position="694"/>
    </location>
</feature>
<accession>A0ABN9WE54</accession>
<evidence type="ECO:0000313" key="3">
    <source>
        <dbReference type="Proteomes" id="UP001189429"/>
    </source>
</evidence>
<organism evidence="2 3">
    <name type="scientific">Prorocentrum cordatum</name>
    <dbReference type="NCBI Taxonomy" id="2364126"/>
    <lineage>
        <taxon>Eukaryota</taxon>
        <taxon>Sar</taxon>
        <taxon>Alveolata</taxon>
        <taxon>Dinophyceae</taxon>
        <taxon>Prorocentrales</taxon>
        <taxon>Prorocentraceae</taxon>
        <taxon>Prorocentrum</taxon>
    </lineage>
</organism>
<reference evidence="2" key="1">
    <citation type="submission" date="2023-10" db="EMBL/GenBank/DDBJ databases">
        <authorList>
            <person name="Chen Y."/>
            <person name="Shah S."/>
            <person name="Dougan E. K."/>
            <person name="Thang M."/>
            <person name="Chan C."/>
        </authorList>
    </citation>
    <scope>NUCLEOTIDE SEQUENCE [LARGE SCALE GENOMIC DNA]</scope>
</reference>